<accession>A0A1C7NKA4</accession>
<feature type="compositionally biased region" description="Basic and acidic residues" evidence="1">
    <location>
        <begin position="52"/>
        <end position="70"/>
    </location>
</feature>
<name>A0A1C7NKA4_9FUNG</name>
<dbReference type="InParanoid" id="A0A1C7NKA4"/>
<protein>
    <submittedName>
        <fullName evidence="2">Uncharacterized protein</fullName>
    </submittedName>
</protein>
<gene>
    <name evidence="2" type="ORF">A0J61_02370</name>
</gene>
<dbReference type="Proteomes" id="UP000093000">
    <property type="component" value="Unassembled WGS sequence"/>
</dbReference>
<proteinExistence type="predicted"/>
<keyword evidence="3" id="KW-1185">Reference proteome</keyword>
<sequence>MFPSWLTSWYNQQQQEQLQEPFNDQQLDTEEGEWVEVITPSTKRRQPSKPKAIAEPEKVPEIEEKRLSRQERRALARSELREQKKQARVAALGLGRSLITAK</sequence>
<feature type="region of interest" description="Disordered" evidence="1">
    <location>
        <begin position="39"/>
        <end position="70"/>
    </location>
</feature>
<dbReference type="EMBL" id="LUGH01000088">
    <property type="protein sequence ID" value="OBZ89573.1"/>
    <property type="molecule type" value="Genomic_DNA"/>
</dbReference>
<reference evidence="2 3" key="1">
    <citation type="submission" date="2016-03" db="EMBL/GenBank/DDBJ databases">
        <title>Choanephora cucurbitarum.</title>
        <authorList>
            <person name="Min B."/>
            <person name="Park H."/>
            <person name="Park J.-H."/>
            <person name="Shin H.-D."/>
            <person name="Choi I.-G."/>
        </authorList>
    </citation>
    <scope>NUCLEOTIDE SEQUENCE [LARGE SCALE GENOMIC DNA]</scope>
    <source>
        <strain evidence="2 3">KUS-F28377</strain>
    </source>
</reference>
<evidence type="ECO:0000313" key="3">
    <source>
        <dbReference type="Proteomes" id="UP000093000"/>
    </source>
</evidence>
<comment type="caution">
    <text evidence="2">The sequence shown here is derived from an EMBL/GenBank/DDBJ whole genome shotgun (WGS) entry which is preliminary data.</text>
</comment>
<organism evidence="2 3">
    <name type="scientific">Choanephora cucurbitarum</name>
    <dbReference type="NCBI Taxonomy" id="101091"/>
    <lineage>
        <taxon>Eukaryota</taxon>
        <taxon>Fungi</taxon>
        <taxon>Fungi incertae sedis</taxon>
        <taxon>Mucoromycota</taxon>
        <taxon>Mucoromycotina</taxon>
        <taxon>Mucoromycetes</taxon>
        <taxon>Mucorales</taxon>
        <taxon>Mucorineae</taxon>
        <taxon>Choanephoraceae</taxon>
        <taxon>Choanephoroideae</taxon>
        <taxon>Choanephora</taxon>
    </lineage>
</organism>
<dbReference type="AlphaFoldDB" id="A0A1C7NKA4"/>
<evidence type="ECO:0000256" key="1">
    <source>
        <dbReference type="SAM" id="MobiDB-lite"/>
    </source>
</evidence>
<dbReference type="OrthoDB" id="2248618at2759"/>
<evidence type="ECO:0000313" key="2">
    <source>
        <dbReference type="EMBL" id="OBZ89573.1"/>
    </source>
</evidence>